<accession>A0A512DN95</accession>
<dbReference type="Pfam" id="PF10931">
    <property type="entry name" value="DUF2735"/>
    <property type="match status" value="1"/>
</dbReference>
<dbReference type="AlphaFoldDB" id="A0A512DN95"/>
<evidence type="ECO:0008006" key="3">
    <source>
        <dbReference type="Google" id="ProtNLM"/>
    </source>
</evidence>
<evidence type="ECO:0000313" key="1">
    <source>
        <dbReference type="EMBL" id="GEO37954.1"/>
    </source>
</evidence>
<protein>
    <recommendedName>
        <fullName evidence="3">DUF2735 domain-containing protein</fullName>
    </recommendedName>
</protein>
<dbReference type="OrthoDB" id="8001436at2"/>
<gene>
    <name evidence="1" type="ORF">SAE02_21020</name>
</gene>
<dbReference type="InterPro" id="IPR021232">
    <property type="entry name" value="DUF2735"/>
</dbReference>
<name>A0A512DN95_9PROT</name>
<sequence>MTGNFQRQTAKIYKFPIMARTVPGIRREPDDSAFDLSNRFSDAAFGGSWYHEAAIKDAEGNRKQ</sequence>
<evidence type="ECO:0000313" key="2">
    <source>
        <dbReference type="Proteomes" id="UP000321523"/>
    </source>
</evidence>
<proteinExistence type="predicted"/>
<organism evidence="1 2">
    <name type="scientific">Skermanella aerolata</name>
    <dbReference type="NCBI Taxonomy" id="393310"/>
    <lineage>
        <taxon>Bacteria</taxon>
        <taxon>Pseudomonadati</taxon>
        <taxon>Pseudomonadota</taxon>
        <taxon>Alphaproteobacteria</taxon>
        <taxon>Rhodospirillales</taxon>
        <taxon>Azospirillaceae</taxon>
        <taxon>Skermanella</taxon>
    </lineage>
</organism>
<comment type="caution">
    <text evidence="1">The sequence shown here is derived from an EMBL/GenBank/DDBJ whole genome shotgun (WGS) entry which is preliminary data.</text>
</comment>
<dbReference type="RefSeq" id="WP_044430790.1">
    <property type="nucleotide sequence ID" value="NZ_BJYZ01000008.1"/>
</dbReference>
<keyword evidence="2" id="KW-1185">Reference proteome</keyword>
<dbReference type="Proteomes" id="UP000321523">
    <property type="component" value="Unassembled WGS sequence"/>
</dbReference>
<reference evidence="1 2" key="1">
    <citation type="submission" date="2019-07" db="EMBL/GenBank/DDBJ databases">
        <title>Whole genome shotgun sequence of Skermanella aerolata NBRC 106429.</title>
        <authorList>
            <person name="Hosoyama A."/>
            <person name="Uohara A."/>
            <person name="Ohji S."/>
            <person name="Ichikawa N."/>
        </authorList>
    </citation>
    <scope>NUCLEOTIDE SEQUENCE [LARGE SCALE GENOMIC DNA]</scope>
    <source>
        <strain evidence="1 2">NBRC 106429</strain>
    </source>
</reference>
<dbReference type="EMBL" id="BJYZ01000008">
    <property type="protein sequence ID" value="GEO37954.1"/>
    <property type="molecule type" value="Genomic_DNA"/>
</dbReference>